<evidence type="ECO:0000313" key="6">
    <source>
        <dbReference type="EMBL" id="CAE6845141.1"/>
    </source>
</evidence>
<comment type="similarity">
    <text evidence="2">Belongs to the bacterial solute-binding protein 1 family.</text>
</comment>
<name>A0ABM8SZQ8_9BURK</name>
<keyword evidence="7" id="KW-1185">Reference proteome</keyword>
<dbReference type="RefSeq" id="WP_200621897.1">
    <property type="nucleotide sequence ID" value="NZ_CAJNAU010000107.1"/>
</dbReference>
<evidence type="ECO:0008006" key="8">
    <source>
        <dbReference type="Google" id="ProtNLM"/>
    </source>
</evidence>
<dbReference type="SUPFAM" id="SSF53850">
    <property type="entry name" value="Periplasmic binding protein-like II"/>
    <property type="match status" value="1"/>
</dbReference>
<dbReference type="Gene3D" id="3.40.190.10">
    <property type="entry name" value="Periplasmic binding protein-like II"/>
    <property type="match status" value="2"/>
</dbReference>
<gene>
    <name evidence="6" type="ORF">R69658_06906</name>
</gene>
<evidence type="ECO:0000313" key="7">
    <source>
        <dbReference type="Proteomes" id="UP000674425"/>
    </source>
</evidence>
<accession>A0ABM8SZQ8</accession>
<proteinExistence type="inferred from homology"/>
<dbReference type="InterPro" id="IPR006059">
    <property type="entry name" value="SBP"/>
</dbReference>
<dbReference type="Pfam" id="PF13416">
    <property type="entry name" value="SBP_bac_8"/>
    <property type="match status" value="1"/>
</dbReference>
<dbReference type="CDD" id="cd13589">
    <property type="entry name" value="PBP2_polyamine_RpCGA009"/>
    <property type="match status" value="1"/>
</dbReference>
<dbReference type="PANTHER" id="PTHR30006">
    <property type="entry name" value="THIAMINE-BINDING PERIPLASMIC PROTEIN-RELATED"/>
    <property type="match status" value="1"/>
</dbReference>
<comment type="subcellular location">
    <subcellularLocation>
        <location evidence="1">Periplasm</location>
    </subcellularLocation>
</comment>
<dbReference type="PANTHER" id="PTHR30006:SF3">
    <property type="entry name" value="THIAMINE-BINDING PERIPLASMIC PROTEIN"/>
    <property type="match status" value="1"/>
</dbReference>
<reference evidence="6 7" key="1">
    <citation type="submission" date="2021-02" db="EMBL/GenBank/DDBJ databases">
        <authorList>
            <person name="Vanwijnsberghe S."/>
        </authorList>
    </citation>
    <scope>NUCLEOTIDE SEQUENCE [LARGE SCALE GENOMIC DNA]</scope>
    <source>
        <strain evidence="6 7">R-69658</strain>
    </source>
</reference>
<evidence type="ECO:0000256" key="4">
    <source>
        <dbReference type="ARBA" id="ARBA00022729"/>
    </source>
</evidence>
<protein>
    <recommendedName>
        <fullName evidence="8">Spermidine/putrescine transport system substrate-binding protein</fullName>
    </recommendedName>
</protein>
<organism evidence="6 7">
    <name type="scientific">Paraburkholderia aspalathi</name>
    <dbReference type="NCBI Taxonomy" id="1324617"/>
    <lineage>
        <taxon>Bacteria</taxon>
        <taxon>Pseudomonadati</taxon>
        <taxon>Pseudomonadota</taxon>
        <taxon>Betaproteobacteria</taxon>
        <taxon>Burkholderiales</taxon>
        <taxon>Burkholderiaceae</taxon>
        <taxon>Paraburkholderia</taxon>
    </lineage>
</organism>
<evidence type="ECO:0000256" key="5">
    <source>
        <dbReference type="ARBA" id="ARBA00022764"/>
    </source>
</evidence>
<dbReference type="InterPro" id="IPR006311">
    <property type="entry name" value="TAT_signal"/>
</dbReference>
<comment type="caution">
    <text evidence="6">The sequence shown here is derived from an EMBL/GenBank/DDBJ whole genome shotgun (WGS) entry which is preliminary data.</text>
</comment>
<dbReference type="Proteomes" id="UP000674425">
    <property type="component" value="Unassembled WGS sequence"/>
</dbReference>
<keyword evidence="4" id="KW-0732">Signal</keyword>
<keyword evidence="3" id="KW-0813">Transport</keyword>
<dbReference type="PROSITE" id="PS51318">
    <property type="entry name" value="TAT"/>
    <property type="match status" value="1"/>
</dbReference>
<keyword evidence="5" id="KW-0574">Periplasm</keyword>
<dbReference type="EMBL" id="CAJNAU010000107">
    <property type="protein sequence ID" value="CAE6845141.1"/>
    <property type="molecule type" value="Genomic_DNA"/>
</dbReference>
<evidence type="ECO:0000256" key="3">
    <source>
        <dbReference type="ARBA" id="ARBA00022448"/>
    </source>
</evidence>
<evidence type="ECO:0000256" key="1">
    <source>
        <dbReference type="ARBA" id="ARBA00004418"/>
    </source>
</evidence>
<sequence>MSTCDKSPDLTDAGRRRFLVGTSATIVGALLYPEISARAADTLTVADPGGPYGTAFTEAFYAPFNQLGIAKVTNVARVAEPTSQIKAMVEAKSFLWDVVSVSSSSHKLLSSQGLLAPLDWTDPEMQKLIPAAHQSDWMGTNVYGTVLAFRTDKMTRRPQSWADFYNVKDFPGRRALPKSPITCLEGALLADGVSAQQLYPLDVDRAFRKLDTIKPHITIWWTSYGQTTQLLQTGEIDFLATSNARVQAAIDSGAPVKIIWNQGLYGLEGWAIPKGNSKAALAKKFIASCANGHHQAAYTKLLAYGPTSPSAFDLIPAQRAAALPTFKDNFAQLTQIDDSWWGANKDKIFDRFNAWLLR</sequence>
<evidence type="ECO:0000256" key="2">
    <source>
        <dbReference type="ARBA" id="ARBA00008520"/>
    </source>
</evidence>